<evidence type="ECO:0000256" key="3">
    <source>
        <dbReference type="ARBA" id="ARBA00022771"/>
    </source>
</evidence>
<feature type="region of interest" description="Disordered" evidence="7">
    <location>
        <begin position="79"/>
        <end position="189"/>
    </location>
</feature>
<keyword evidence="5" id="KW-0539">Nucleus</keyword>
<evidence type="ECO:0000313" key="10">
    <source>
        <dbReference type="Proteomes" id="UP001164746"/>
    </source>
</evidence>
<evidence type="ECO:0000259" key="8">
    <source>
        <dbReference type="PROSITE" id="PS50157"/>
    </source>
</evidence>
<evidence type="ECO:0000256" key="5">
    <source>
        <dbReference type="ARBA" id="ARBA00023242"/>
    </source>
</evidence>
<evidence type="ECO:0000256" key="7">
    <source>
        <dbReference type="SAM" id="MobiDB-lite"/>
    </source>
</evidence>
<feature type="region of interest" description="Disordered" evidence="7">
    <location>
        <begin position="224"/>
        <end position="297"/>
    </location>
</feature>
<feature type="compositionally biased region" description="Polar residues" evidence="7">
    <location>
        <begin position="282"/>
        <end position="293"/>
    </location>
</feature>
<dbReference type="PANTHER" id="PTHR23235">
    <property type="entry name" value="KRUEPPEL-LIKE TRANSCRIPTION FACTOR"/>
    <property type="match status" value="1"/>
</dbReference>
<dbReference type="Proteomes" id="UP001164746">
    <property type="component" value="Chromosome 10"/>
</dbReference>
<evidence type="ECO:0000256" key="4">
    <source>
        <dbReference type="ARBA" id="ARBA00022833"/>
    </source>
</evidence>
<gene>
    <name evidence="9" type="ORF">MAR_031195</name>
</gene>
<evidence type="ECO:0000256" key="6">
    <source>
        <dbReference type="PROSITE-ProRule" id="PRU00042"/>
    </source>
</evidence>
<dbReference type="PANTHER" id="PTHR23235:SF142">
    <property type="entry name" value="ZINC FINGER PROTEIN 384"/>
    <property type="match status" value="1"/>
</dbReference>
<evidence type="ECO:0000256" key="2">
    <source>
        <dbReference type="ARBA" id="ARBA00022737"/>
    </source>
</evidence>
<proteinExistence type="predicted"/>
<dbReference type="SMART" id="SM00355">
    <property type="entry name" value="ZnF_C2H2"/>
    <property type="match status" value="1"/>
</dbReference>
<keyword evidence="3 6" id="KW-0863">Zinc-finger</keyword>
<protein>
    <submittedName>
        <fullName evidence="9">ZN454-like protein</fullName>
    </submittedName>
</protein>
<name>A0ABY7FBD5_MYAAR</name>
<feature type="compositionally biased region" description="Basic residues" evidence="7">
    <location>
        <begin position="172"/>
        <end position="188"/>
    </location>
</feature>
<feature type="compositionally biased region" description="Low complexity" evidence="7">
    <location>
        <begin position="227"/>
        <end position="237"/>
    </location>
</feature>
<feature type="non-terminal residue" evidence="9">
    <location>
        <position position="516"/>
    </location>
</feature>
<sequence length="516" mass="57058">VNQLNQHTDEDCLFLAADITDASLSHVGSEKGMRFIESNNDIRSHFLEFCMDNQYSVLKQAEDKATSEIAKALSQPLQISGYNQPGKSPKIKPSQTTPITATKSTPNTSALRHEPYPLTKPGGSSKSLHFEASDFKAETESQSNDGPAVMDATDGSAAGIMHQNMESPSLRTSKRKSGPRSRSSHKAFKGLSKVDQIAANIASKQLANGLAYAVDMEAEAPLNLTNSSPQVQKSSPPKRLPKRSSSRDTSPSVSQDSFQQYIKIKVEPTDESLDGMRDHASSTEGQGVYTASSQHRRIHTGEKPYQCEYCHKAFSDKSNMTQHIRGVHFREKYRPDRKFITYEKQQEKFFTTLKDKGCNQSSSSGSPNSKSEFVVNDEFVGASAKQEDTSWLRKQLSARSEKIPTTDVKVEAEFAGGDDAKKLSATDIKGPEYYLNELAFKAMQERGLFPVGSKTAVSNTEAEFVIHEDESLENFRIPDMEGPPESIQEQVFKAMQERGLFSMVSLPNSDTGSEKY</sequence>
<reference evidence="9" key="1">
    <citation type="submission" date="2022-11" db="EMBL/GenBank/DDBJ databases">
        <title>Centuries of genome instability and evolution in soft-shell clam transmissible cancer (bioRxiv).</title>
        <authorList>
            <person name="Hart S.F.M."/>
            <person name="Yonemitsu M.A."/>
            <person name="Giersch R.M."/>
            <person name="Beal B.F."/>
            <person name="Arriagada G."/>
            <person name="Davis B.W."/>
            <person name="Ostrander E.A."/>
            <person name="Goff S.P."/>
            <person name="Metzger M.J."/>
        </authorList>
    </citation>
    <scope>NUCLEOTIDE SEQUENCE</scope>
    <source>
        <strain evidence="9">MELC-2E11</strain>
        <tissue evidence="9">Siphon/mantle</tissue>
    </source>
</reference>
<feature type="compositionally biased region" description="Polar residues" evidence="7">
    <location>
        <begin position="93"/>
        <end position="110"/>
    </location>
</feature>
<dbReference type="Gene3D" id="3.30.160.60">
    <property type="entry name" value="Classic Zinc Finger"/>
    <property type="match status" value="1"/>
</dbReference>
<evidence type="ECO:0000256" key="1">
    <source>
        <dbReference type="ARBA" id="ARBA00022723"/>
    </source>
</evidence>
<keyword evidence="1" id="KW-0479">Metal-binding</keyword>
<feature type="compositionally biased region" description="Basic and acidic residues" evidence="7">
    <location>
        <begin position="128"/>
        <end position="139"/>
    </location>
</feature>
<keyword evidence="4" id="KW-0862">Zinc</keyword>
<organism evidence="9 10">
    <name type="scientific">Mya arenaria</name>
    <name type="common">Soft-shell clam</name>
    <dbReference type="NCBI Taxonomy" id="6604"/>
    <lineage>
        <taxon>Eukaryota</taxon>
        <taxon>Metazoa</taxon>
        <taxon>Spiralia</taxon>
        <taxon>Lophotrochozoa</taxon>
        <taxon>Mollusca</taxon>
        <taxon>Bivalvia</taxon>
        <taxon>Autobranchia</taxon>
        <taxon>Heteroconchia</taxon>
        <taxon>Euheterodonta</taxon>
        <taxon>Imparidentia</taxon>
        <taxon>Neoheterodontei</taxon>
        <taxon>Myida</taxon>
        <taxon>Myoidea</taxon>
        <taxon>Myidae</taxon>
        <taxon>Mya</taxon>
    </lineage>
</organism>
<feature type="compositionally biased region" description="Basic and acidic residues" evidence="7">
    <location>
        <begin position="264"/>
        <end position="281"/>
    </location>
</feature>
<dbReference type="InterPro" id="IPR013087">
    <property type="entry name" value="Znf_C2H2_type"/>
</dbReference>
<accession>A0ABY7FBD5</accession>
<evidence type="ECO:0000313" key="9">
    <source>
        <dbReference type="EMBL" id="WAR16601.1"/>
    </source>
</evidence>
<keyword evidence="2" id="KW-0677">Repeat</keyword>
<dbReference type="SUPFAM" id="SSF57667">
    <property type="entry name" value="beta-beta-alpha zinc fingers"/>
    <property type="match status" value="1"/>
</dbReference>
<keyword evidence="10" id="KW-1185">Reference proteome</keyword>
<feature type="domain" description="C2H2-type" evidence="8">
    <location>
        <begin position="305"/>
        <end position="333"/>
    </location>
</feature>
<dbReference type="Pfam" id="PF00096">
    <property type="entry name" value="zf-C2H2"/>
    <property type="match status" value="1"/>
</dbReference>
<dbReference type="EMBL" id="CP111021">
    <property type="protein sequence ID" value="WAR16601.1"/>
    <property type="molecule type" value="Genomic_DNA"/>
</dbReference>
<dbReference type="PROSITE" id="PS50157">
    <property type="entry name" value="ZINC_FINGER_C2H2_2"/>
    <property type="match status" value="1"/>
</dbReference>
<dbReference type="InterPro" id="IPR036236">
    <property type="entry name" value="Znf_C2H2_sf"/>
</dbReference>
<dbReference type="PROSITE" id="PS00028">
    <property type="entry name" value="ZINC_FINGER_C2H2_1"/>
    <property type="match status" value="1"/>
</dbReference>
<feature type="compositionally biased region" description="Low complexity" evidence="7">
    <location>
        <begin position="247"/>
        <end position="257"/>
    </location>
</feature>